<evidence type="ECO:0000256" key="1">
    <source>
        <dbReference type="ARBA" id="ARBA00002180"/>
    </source>
</evidence>
<keyword evidence="19" id="KW-0233">DNA recombination</keyword>
<accession>A0A4Y9ZBF0</accession>
<dbReference type="PROSITE" id="PS50994">
    <property type="entry name" value="INTEGRASE"/>
    <property type="match status" value="2"/>
</dbReference>
<feature type="compositionally biased region" description="Pro residues" evidence="23">
    <location>
        <begin position="544"/>
        <end position="553"/>
    </location>
</feature>
<dbReference type="InterPro" id="IPR054722">
    <property type="entry name" value="PolX-like_BBD"/>
</dbReference>
<dbReference type="GO" id="GO:0004519">
    <property type="term" value="F:endonuclease activity"/>
    <property type="evidence" value="ECO:0007669"/>
    <property type="project" value="UniProtKB-KW"/>
</dbReference>
<dbReference type="InterPro" id="IPR036397">
    <property type="entry name" value="RNaseH_sf"/>
</dbReference>
<dbReference type="GO" id="GO:0008270">
    <property type="term" value="F:zinc ion binding"/>
    <property type="evidence" value="ECO:0007669"/>
    <property type="project" value="InterPro"/>
</dbReference>
<keyword evidence="17" id="KW-0239">DNA-directed DNA polymerase</keyword>
<evidence type="ECO:0000256" key="4">
    <source>
        <dbReference type="ARBA" id="ARBA00022670"/>
    </source>
</evidence>
<evidence type="ECO:0000256" key="23">
    <source>
        <dbReference type="SAM" id="MobiDB-lite"/>
    </source>
</evidence>
<sequence length="1881" mass="208687">MSTTCDFCGRQGHIEAQCYTKKRARDQAQDNVRKGRSGFAKPKPKEQAQAKEVTMAQSAQIVSAGNACVVSSLSASTSRQRSDWNTDTGASLHMTPHRSWFFRYATHIIPVRLADGSIIHSAGIGSVQFQPMADGVPGRLVEFVDVLHVPLTIEGSTMCFILNNHPLFTASVTDRNIGYLDGHVVPRPVHTANAISTCPVDATLWHRRCAHLDVDSVRKLISDKLATGITFHSSSPHLLCEPCINGKLHRHNIPRIRTSRRARPFELVVSDLKGPLAPTREGYIYWATFIDDATRFWVAIPLKHKSDTFTAFKRYVAWAETRFPGHKLTLLRDDSGGEYSSTEMAAFCADRGIGRHHTETDEPYQNGIAERGHRTLAEGITSMLSEAKLPASMWNEALRTFVHVHNRTLTSSVPGMTPYQALKKRIPNISYFRVFGCLAYVLDKKHRALHSHAIKMIFVGYGDGVKAWRFWDPVARRFLVSSHAVFDERIFPGNTRSISIFGDPSPPVSPDASDQGGNDDNDDLPPPEPSPSPPTPDPSVHSPPHSPPSPLPSPVSSEPRRSGRSTRHQGSLNLNTLQKQNVQPPDSRLFLAPQMPLPADPSSASTQDNSGTSLDDDDNDHQVLSALSDDAVAHGVSCVYQHDLEDSLSFSEAMEYAYSTSTHDGEPRTLREALALGGEQAKKWYSAAVEEVQALVENGTFQLVRLPPDRTALGSRWVFKVKHKSDGSIERHKARLVVQGFSQRPGFDYTETFAPTPRWSALRAVLALAAIEDLELESIDISSAFLNGDLEEEIYVRQPEGFTEKGPEWVWRLLKSLYGLKQAGRCWHKKLNEVLEALGFHRIKCEHSIWVYQRDDVRIIIPVFIDDMTIASKSQAAIQKVKDDLRAHFKFRDLGPTSWLLGVEITRDRSTRTLSLSQRQYTLDLLERFGMSQCDTVATPLNPGTRLTSAMSPKTQEESAEMHDKPYRAAVGALQYLATATRCDIAHSVGVLARFGHNPGIEHWKALKHLLRYLKGTLDYKLTYHPDPSGSHLFTAFCDADHGGDLDNGRSTSGFMIRMGTAAISWASRLQTIVALSTTEAEYVSAVAAGQEILFLRNLFTCFGYSLNSPTPLSIDNQSALSVTKNPEHHGRMKHLDLRFYWLRDEVAKGHISVSYLSTHDMPADLLTKSLSLLTVHARPQSTLGPSLSEGATLIGYGPCCLIKPENLTRSSLLLNSRPKGITHPSRHCFSPIIMAEYSSRLPFAKLGDTPGTNNYLAWSENMRARLKTKGVYGVVTGDDAQPSPGDADLRRWRKDRDTAAGEIWLMLDDSVKTHVRAKQDDPVEMWKVLETTFVQKRAGTRFNALDQLFSLRILDSESLTNFATRVSSAVQNVQSLRPTKYGLDELDDELASMALIRGLPSELYGSFTSSLLLLPQIDRATILEAFIAEDNNRRLRPSDDATLASRASAAAAASMSTTCDFCGRQGHIEAQCYTKQRARDQAQDNVRKGRSGFAKPKPKEQAQAKEVTTAQSAQIVSAGNACVVSSLSASTSRQCSDWNTDTGASLHMTPHRSWFFRYATHIIPVRLADGSIIHSAGIGSVQFQPMADGVPGCLVEFVDVLHVPRLDSNLLSVFHLTRVKGYKVTIEGSTMCFILNNHPLFTASVTDRNIGYLDGHVVPRPVHTANAISTCPVDATLWHRRCAHLDVDSVRKLVSDKLATGITFHSSSPHLLCEPCINGKLHRHNIPHIRTSRRARPFELVVSDLKGPLAPTHEGYIYWATFIDDATRFWVAIPLKHKSDTFTAFKRYVAWAETRFPGHKLTLLRDDSGGEYSSTEMAAFCADRGIGRHHTETDEPYQNGIAERGHRTLAEGITSMLSEAKLPASMWNEALNVLRGPERS</sequence>
<dbReference type="CDD" id="cd09272">
    <property type="entry name" value="RNase_HI_RT_Ty1"/>
    <property type="match status" value="1"/>
</dbReference>
<dbReference type="Pfam" id="PF07727">
    <property type="entry name" value="RVT_2"/>
    <property type="match status" value="1"/>
</dbReference>
<dbReference type="Pfam" id="PF22936">
    <property type="entry name" value="Pol_BBD"/>
    <property type="match status" value="2"/>
</dbReference>
<dbReference type="Pfam" id="PF25597">
    <property type="entry name" value="SH3_retrovirus"/>
    <property type="match status" value="1"/>
</dbReference>
<dbReference type="SUPFAM" id="SSF53098">
    <property type="entry name" value="Ribonuclease H-like"/>
    <property type="match status" value="2"/>
</dbReference>
<evidence type="ECO:0000256" key="2">
    <source>
        <dbReference type="ARBA" id="ARBA00022578"/>
    </source>
</evidence>
<evidence type="ECO:0000256" key="12">
    <source>
        <dbReference type="ARBA" id="ARBA00022840"/>
    </source>
</evidence>
<evidence type="ECO:0000313" key="26">
    <source>
        <dbReference type="Proteomes" id="UP000298327"/>
    </source>
</evidence>
<keyword evidence="17" id="KW-0808">Transferase</keyword>
<evidence type="ECO:0000256" key="10">
    <source>
        <dbReference type="ARBA" id="ARBA00022759"/>
    </source>
</evidence>
<protein>
    <recommendedName>
        <fullName evidence="24">Integrase catalytic domain-containing protein</fullName>
    </recommendedName>
</protein>
<dbReference type="PANTHER" id="PTHR42648:SF11">
    <property type="entry name" value="TRANSPOSON TY4-P GAG-POL POLYPROTEIN"/>
    <property type="match status" value="1"/>
</dbReference>
<comment type="catalytic activity">
    <reaction evidence="22">
        <text>DNA(n) + a 2'-deoxyribonucleoside 5'-triphosphate = DNA(n+1) + diphosphate</text>
        <dbReference type="Rhea" id="RHEA:22508"/>
        <dbReference type="Rhea" id="RHEA-COMP:17339"/>
        <dbReference type="Rhea" id="RHEA-COMP:17340"/>
        <dbReference type="ChEBI" id="CHEBI:33019"/>
        <dbReference type="ChEBI" id="CHEBI:61560"/>
        <dbReference type="ChEBI" id="CHEBI:173112"/>
        <dbReference type="EC" id="2.7.7.7"/>
    </reaction>
</comment>
<evidence type="ECO:0000256" key="20">
    <source>
        <dbReference type="ARBA" id="ARBA00023268"/>
    </source>
</evidence>
<dbReference type="GO" id="GO:0003887">
    <property type="term" value="F:DNA-directed DNA polymerase activity"/>
    <property type="evidence" value="ECO:0007669"/>
    <property type="project" value="UniProtKB-KW"/>
</dbReference>
<keyword evidence="9" id="KW-0064">Aspartyl protease</keyword>
<keyword evidence="18" id="KW-0917">Virion maturation</keyword>
<dbReference type="InterPro" id="IPR025724">
    <property type="entry name" value="GAG-pre-integrase_dom"/>
</dbReference>
<feature type="region of interest" description="Disordered" evidence="23">
    <location>
        <begin position="1479"/>
        <end position="1502"/>
    </location>
</feature>
<keyword evidence="14" id="KW-0694">RNA-binding</keyword>
<evidence type="ECO:0000256" key="19">
    <source>
        <dbReference type="ARBA" id="ARBA00023172"/>
    </source>
</evidence>
<dbReference type="GO" id="GO:0015074">
    <property type="term" value="P:DNA integration"/>
    <property type="evidence" value="ECO:0007669"/>
    <property type="project" value="UniProtKB-KW"/>
</dbReference>
<evidence type="ECO:0000256" key="6">
    <source>
        <dbReference type="ARBA" id="ARBA00022722"/>
    </source>
</evidence>
<reference evidence="25 26" key="1">
    <citation type="submission" date="2019-02" db="EMBL/GenBank/DDBJ databases">
        <title>Genome sequencing of the rare red list fungi Dentipellis fragilis.</title>
        <authorList>
            <person name="Buettner E."/>
            <person name="Kellner H."/>
        </authorList>
    </citation>
    <scope>NUCLEOTIDE SEQUENCE [LARGE SCALE GENOMIC DNA]</scope>
    <source>
        <strain evidence="25 26">DSM 105465</strain>
    </source>
</reference>
<keyword evidence="20" id="KW-0511">Multifunctional enzyme</keyword>
<dbReference type="InterPro" id="IPR001584">
    <property type="entry name" value="Integrase_cat-core"/>
</dbReference>
<feature type="domain" description="Integrase catalytic" evidence="24">
    <location>
        <begin position="260"/>
        <end position="426"/>
    </location>
</feature>
<dbReference type="STRING" id="205917.A0A4Y9ZBF0"/>
<keyword evidence="15" id="KW-0229">DNA integration</keyword>
<feature type="compositionally biased region" description="Basic and acidic residues" evidence="23">
    <location>
        <begin position="1479"/>
        <end position="1488"/>
    </location>
</feature>
<keyword evidence="7" id="KW-0479">Metal-binding</keyword>
<keyword evidence="4" id="KW-0645">Protease</keyword>
<keyword evidence="12" id="KW-0067">ATP-binding</keyword>
<evidence type="ECO:0000256" key="22">
    <source>
        <dbReference type="ARBA" id="ARBA00049244"/>
    </source>
</evidence>
<feature type="compositionally biased region" description="Pro residues" evidence="23">
    <location>
        <begin position="526"/>
        <end position="537"/>
    </location>
</feature>
<dbReference type="PANTHER" id="PTHR42648">
    <property type="entry name" value="TRANSPOSASE, PUTATIVE-RELATED"/>
    <property type="match status" value="1"/>
</dbReference>
<feature type="compositionally biased region" description="Polar residues" evidence="23">
    <location>
        <begin position="568"/>
        <end position="584"/>
    </location>
</feature>
<dbReference type="InterPro" id="IPR039537">
    <property type="entry name" value="Retrotran_Ty1/copia-like"/>
</dbReference>
<dbReference type="GO" id="GO:0004190">
    <property type="term" value="F:aspartic-type endopeptidase activity"/>
    <property type="evidence" value="ECO:0007669"/>
    <property type="project" value="UniProtKB-KW"/>
</dbReference>
<evidence type="ECO:0000256" key="17">
    <source>
        <dbReference type="ARBA" id="ARBA00022932"/>
    </source>
</evidence>
<keyword evidence="2" id="KW-0815">Transposition</keyword>
<keyword evidence="5" id="KW-0548">Nucleotidyltransferase</keyword>
<evidence type="ECO:0000256" key="14">
    <source>
        <dbReference type="ARBA" id="ARBA00022884"/>
    </source>
</evidence>
<feature type="compositionally biased region" description="Polar residues" evidence="23">
    <location>
        <begin position="602"/>
        <end position="613"/>
    </location>
</feature>
<dbReference type="EMBL" id="SEOQ01000050">
    <property type="protein sequence ID" value="TFY71470.1"/>
    <property type="molecule type" value="Genomic_DNA"/>
</dbReference>
<dbReference type="InterPro" id="IPR001878">
    <property type="entry name" value="Znf_CCHC"/>
</dbReference>
<comment type="function">
    <text evidence="1">The aspartyl protease (PR) mediates the proteolytic cleavages of the Gag and Gag-Pol polyproteins after assembly of the VLP.</text>
</comment>
<dbReference type="Pfam" id="PF13976">
    <property type="entry name" value="gag_pre-integrs"/>
    <property type="match status" value="2"/>
</dbReference>
<evidence type="ECO:0000313" key="25">
    <source>
        <dbReference type="EMBL" id="TFY71470.1"/>
    </source>
</evidence>
<dbReference type="SUPFAM" id="SSF56672">
    <property type="entry name" value="DNA/RNA polymerases"/>
    <property type="match status" value="1"/>
</dbReference>
<comment type="catalytic activity">
    <reaction evidence="21">
        <text>DNA(n) + a 2'-deoxyribonucleoside 5'-triphosphate = DNA(n+1) + diphosphate</text>
        <dbReference type="Rhea" id="RHEA:22508"/>
        <dbReference type="Rhea" id="RHEA-COMP:17339"/>
        <dbReference type="Rhea" id="RHEA-COMP:17340"/>
        <dbReference type="ChEBI" id="CHEBI:33019"/>
        <dbReference type="ChEBI" id="CHEBI:61560"/>
        <dbReference type="ChEBI" id="CHEBI:173112"/>
        <dbReference type="EC" id="2.7.7.49"/>
    </reaction>
</comment>
<dbReference type="GO" id="GO:0005524">
    <property type="term" value="F:ATP binding"/>
    <property type="evidence" value="ECO:0007669"/>
    <property type="project" value="UniProtKB-KW"/>
</dbReference>
<keyword evidence="26" id="KW-1185">Reference proteome</keyword>
<feature type="region of interest" description="Disordered" evidence="23">
    <location>
        <begin position="24"/>
        <end position="47"/>
    </location>
</feature>
<evidence type="ECO:0000256" key="9">
    <source>
        <dbReference type="ARBA" id="ARBA00022750"/>
    </source>
</evidence>
<evidence type="ECO:0000256" key="21">
    <source>
        <dbReference type="ARBA" id="ARBA00048173"/>
    </source>
</evidence>
<dbReference type="GO" id="GO:0032196">
    <property type="term" value="P:transposition"/>
    <property type="evidence" value="ECO:0007669"/>
    <property type="project" value="UniProtKB-KW"/>
</dbReference>
<dbReference type="GO" id="GO:0006508">
    <property type="term" value="P:proteolysis"/>
    <property type="evidence" value="ECO:0007669"/>
    <property type="project" value="UniProtKB-KW"/>
</dbReference>
<dbReference type="InterPro" id="IPR043502">
    <property type="entry name" value="DNA/RNA_pol_sf"/>
</dbReference>
<dbReference type="Pfam" id="PF14223">
    <property type="entry name" value="Retrotran_gag_2"/>
    <property type="match status" value="1"/>
</dbReference>
<dbReference type="Gene3D" id="3.30.420.10">
    <property type="entry name" value="Ribonuclease H-like superfamily/Ribonuclease H"/>
    <property type="match status" value="2"/>
</dbReference>
<feature type="region of interest" description="Disordered" evidence="23">
    <location>
        <begin position="497"/>
        <end position="621"/>
    </location>
</feature>
<dbReference type="Pfam" id="PF00665">
    <property type="entry name" value="rve"/>
    <property type="match status" value="2"/>
</dbReference>
<evidence type="ECO:0000256" key="8">
    <source>
        <dbReference type="ARBA" id="ARBA00022741"/>
    </source>
</evidence>
<dbReference type="GO" id="GO:0003964">
    <property type="term" value="F:RNA-directed DNA polymerase activity"/>
    <property type="evidence" value="ECO:0007669"/>
    <property type="project" value="UniProtKB-KW"/>
</dbReference>
<keyword evidence="11" id="KW-0378">Hydrolase</keyword>
<dbReference type="SMART" id="SM00343">
    <property type="entry name" value="ZnF_C2HC"/>
    <property type="match status" value="2"/>
</dbReference>
<keyword evidence="13" id="KW-0460">Magnesium</keyword>
<keyword evidence="6" id="KW-0540">Nuclease</keyword>
<evidence type="ECO:0000259" key="24">
    <source>
        <dbReference type="PROSITE" id="PS50994"/>
    </source>
</evidence>
<dbReference type="OrthoDB" id="3227225at2759"/>
<evidence type="ECO:0000256" key="13">
    <source>
        <dbReference type="ARBA" id="ARBA00022842"/>
    </source>
</evidence>
<dbReference type="GO" id="GO:0003723">
    <property type="term" value="F:RNA binding"/>
    <property type="evidence" value="ECO:0007669"/>
    <property type="project" value="UniProtKB-KW"/>
</dbReference>
<gene>
    <name evidence="25" type="ORF">EVG20_g1549</name>
</gene>
<keyword evidence="16" id="KW-0695">RNA-directed DNA polymerase</keyword>
<dbReference type="InterPro" id="IPR012337">
    <property type="entry name" value="RNaseH-like_sf"/>
</dbReference>
<dbReference type="GO" id="GO:0005634">
    <property type="term" value="C:nucleus"/>
    <property type="evidence" value="ECO:0007669"/>
    <property type="project" value="UniProtKB-ARBA"/>
</dbReference>
<evidence type="ECO:0000256" key="18">
    <source>
        <dbReference type="ARBA" id="ARBA00023113"/>
    </source>
</evidence>
<evidence type="ECO:0000256" key="11">
    <source>
        <dbReference type="ARBA" id="ARBA00022801"/>
    </source>
</evidence>
<keyword evidence="8" id="KW-0547">Nucleotide-binding</keyword>
<evidence type="ECO:0000256" key="15">
    <source>
        <dbReference type="ARBA" id="ARBA00022908"/>
    </source>
</evidence>
<evidence type="ECO:0000256" key="7">
    <source>
        <dbReference type="ARBA" id="ARBA00022723"/>
    </source>
</evidence>
<evidence type="ECO:0000256" key="3">
    <source>
        <dbReference type="ARBA" id="ARBA00022612"/>
    </source>
</evidence>
<evidence type="ECO:0000256" key="16">
    <source>
        <dbReference type="ARBA" id="ARBA00022918"/>
    </source>
</evidence>
<comment type="caution">
    <text evidence="25">The sequence shown here is derived from an EMBL/GenBank/DDBJ whole genome shotgun (WGS) entry which is preliminary data.</text>
</comment>
<dbReference type="Proteomes" id="UP000298327">
    <property type="component" value="Unassembled WGS sequence"/>
</dbReference>
<dbReference type="InterPro" id="IPR057670">
    <property type="entry name" value="SH3_retrovirus"/>
</dbReference>
<evidence type="ECO:0000256" key="5">
    <source>
        <dbReference type="ARBA" id="ARBA00022695"/>
    </source>
</evidence>
<organism evidence="25 26">
    <name type="scientific">Dentipellis fragilis</name>
    <dbReference type="NCBI Taxonomy" id="205917"/>
    <lineage>
        <taxon>Eukaryota</taxon>
        <taxon>Fungi</taxon>
        <taxon>Dikarya</taxon>
        <taxon>Basidiomycota</taxon>
        <taxon>Agaricomycotina</taxon>
        <taxon>Agaricomycetes</taxon>
        <taxon>Russulales</taxon>
        <taxon>Hericiaceae</taxon>
        <taxon>Dentipellis</taxon>
    </lineage>
</organism>
<feature type="domain" description="Integrase catalytic" evidence="24">
    <location>
        <begin position="1734"/>
        <end position="1881"/>
    </location>
</feature>
<dbReference type="InterPro" id="IPR013103">
    <property type="entry name" value="RVT_2"/>
</dbReference>
<proteinExistence type="predicted"/>
<dbReference type="GO" id="GO:0006310">
    <property type="term" value="P:DNA recombination"/>
    <property type="evidence" value="ECO:0007669"/>
    <property type="project" value="UniProtKB-KW"/>
</dbReference>
<name>A0A4Y9ZBF0_9AGAM</name>
<keyword evidence="10" id="KW-0255">Endonuclease</keyword>
<keyword evidence="3" id="KW-1188">Viral release from host cell</keyword>